<evidence type="ECO:0000313" key="2">
    <source>
        <dbReference type="EMBL" id="KAG4424586.1"/>
    </source>
</evidence>
<gene>
    <name evidence="2" type="ORF">IFR04_002296</name>
</gene>
<dbReference type="PANTHER" id="PTHR33112">
    <property type="entry name" value="DOMAIN PROTEIN, PUTATIVE-RELATED"/>
    <property type="match status" value="1"/>
</dbReference>
<reference evidence="2" key="1">
    <citation type="submission" date="2021-02" db="EMBL/GenBank/DDBJ databases">
        <title>Genome sequence Cadophora malorum strain M34.</title>
        <authorList>
            <person name="Stefanovic E."/>
            <person name="Vu D."/>
            <person name="Scully C."/>
            <person name="Dijksterhuis J."/>
            <person name="Roader J."/>
            <person name="Houbraken J."/>
        </authorList>
    </citation>
    <scope>NUCLEOTIDE SEQUENCE</scope>
    <source>
        <strain evidence="2">M34</strain>
    </source>
</reference>
<sequence>MTTPLCPFCTTLFTSTPLFPTAAPNPYSLVAANTTEYVLLESTTHSFRLGAENGCRFCTLCNSGDTFEMLQDLNRNGKLEEDEKFRLRILLVVPDENRNGEGDEEEGRYPVLKILFGGGPEGRDFHEVWTVQLIPVGKYKLELDRSTGSSASLDIAKDWLARCDGHKDCQLYKNQVKSGQKPSRLLDVGSMDSAHLRITDEDIGTEQFATLSHCWGDRMPIKLLTTNVEAMKTQIHEEDLTPNFRDAVAVCRHLDLRYLWIDSLCIIQDSAEDWLHESSRMHSVYSNSALNICATAEGSNGLFTQRDYCHWSTGPLPVHWEGLCEGVYFGMLENTWQHELHWSPLNRRAWVLQERLLSQRNLHFGRRQLFWECQQHTACELTPKGFVGIVCPPYYYQKRLSLEHGALLRKYEDLPPDRLLDSFAIWRTIVSTYINCGLTFKTDKLVAISALARHCQTQLGLEGEYLAGLWSKYLGNQLLWETHLYLHGKRQKTYRAPTWSWDSMDDTVFDACDIQFSDERDIVIEVKGWKMDLVSTDVYGPVSGGYICISGRLARVVVCADTTDADHPAYKLKIKSEIFIPTRGSFQKDTLFADNSNTKVVDLYDDLLVMPIGKGVGHNNRGTIFDERGPHSWDGLVLKPIEGKEGVFHRLGKYCMISKDDELRFETAFKDFDLAAETHGLEFVSNGEMGNMYTVKIE</sequence>
<proteinExistence type="predicted"/>
<evidence type="ECO:0000259" key="1">
    <source>
        <dbReference type="Pfam" id="PF06985"/>
    </source>
</evidence>
<name>A0A8H7WGP3_9HELO</name>
<dbReference type="PANTHER" id="PTHR33112:SF16">
    <property type="entry name" value="HETEROKARYON INCOMPATIBILITY DOMAIN-CONTAINING PROTEIN"/>
    <property type="match status" value="1"/>
</dbReference>
<dbReference type="Proteomes" id="UP000664132">
    <property type="component" value="Unassembled WGS sequence"/>
</dbReference>
<dbReference type="Pfam" id="PF06985">
    <property type="entry name" value="HET"/>
    <property type="match status" value="1"/>
</dbReference>
<organism evidence="2 3">
    <name type="scientific">Cadophora malorum</name>
    <dbReference type="NCBI Taxonomy" id="108018"/>
    <lineage>
        <taxon>Eukaryota</taxon>
        <taxon>Fungi</taxon>
        <taxon>Dikarya</taxon>
        <taxon>Ascomycota</taxon>
        <taxon>Pezizomycotina</taxon>
        <taxon>Leotiomycetes</taxon>
        <taxon>Helotiales</taxon>
        <taxon>Ploettnerulaceae</taxon>
        <taxon>Cadophora</taxon>
    </lineage>
</organism>
<evidence type="ECO:0000313" key="3">
    <source>
        <dbReference type="Proteomes" id="UP000664132"/>
    </source>
</evidence>
<dbReference type="OrthoDB" id="5362512at2759"/>
<protein>
    <recommendedName>
        <fullName evidence="1">Heterokaryon incompatibility domain-containing protein</fullName>
    </recommendedName>
</protein>
<comment type="caution">
    <text evidence="2">The sequence shown here is derived from an EMBL/GenBank/DDBJ whole genome shotgun (WGS) entry which is preliminary data.</text>
</comment>
<accession>A0A8H7WGP3</accession>
<keyword evidence="3" id="KW-1185">Reference proteome</keyword>
<dbReference type="EMBL" id="JAFJYH010000019">
    <property type="protein sequence ID" value="KAG4424586.1"/>
    <property type="molecule type" value="Genomic_DNA"/>
</dbReference>
<dbReference type="InterPro" id="IPR010730">
    <property type="entry name" value="HET"/>
</dbReference>
<feature type="domain" description="Heterokaryon incompatibility" evidence="1">
    <location>
        <begin position="208"/>
        <end position="354"/>
    </location>
</feature>
<dbReference type="AlphaFoldDB" id="A0A8H7WGP3"/>